<dbReference type="InterPro" id="IPR028082">
    <property type="entry name" value="Peripla_BP_I"/>
</dbReference>
<dbReference type="Gene3D" id="3.40.50.2300">
    <property type="match status" value="2"/>
</dbReference>
<dbReference type="Proteomes" id="UP000598217">
    <property type="component" value="Unassembled WGS sequence"/>
</dbReference>
<reference evidence="5 6" key="1">
    <citation type="submission" date="2020-10" db="EMBL/GenBank/DDBJ databases">
        <title>Sequencing the genomes of 1000 actinobacteria strains.</title>
        <authorList>
            <person name="Klenk H.-P."/>
        </authorList>
    </citation>
    <scope>NUCLEOTIDE SEQUENCE [LARGE SCALE GENOMIC DNA]</scope>
    <source>
        <strain evidence="5 6">DSM 45157</strain>
    </source>
</reference>
<keyword evidence="3" id="KW-0804">Transcription</keyword>
<dbReference type="SUPFAM" id="SSF53822">
    <property type="entry name" value="Periplasmic binding protein-like I"/>
    <property type="match status" value="1"/>
</dbReference>
<dbReference type="RefSeq" id="WP_191270642.1">
    <property type="nucleotide sequence ID" value="NZ_BMXJ01000004.1"/>
</dbReference>
<evidence type="ECO:0000313" key="5">
    <source>
        <dbReference type="EMBL" id="MBE1457986.1"/>
    </source>
</evidence>
<evidence type="ECO:0000256" key="1">
    <source>
        <dbReference type="ARBA" id="ARBA00023015"/>
    </source>
</evidence>
<comment type="caution">
    <text evidence="5">The sequence shown here is derived from an EMBL/GenBank/DDBJ whole genome shotgun (WGS) entry which is preliminary data.</text>
</comment>
<dbReference type="InterPro" id="IPR046335">
    <property type="entry name" value="LacI/GalR-like_sensor"/>
</dbReference>
<dbReference type="Pfam" id="PF13377">
    <property type="entry name" value="Peripla_BP_3"/>
    <property type="match status" value="1"/>
</dbReference>
<keyword evidence="2" id="KW-0238">DNA-binding</keyword>
<dbReference type="EMBL" id="JADBDY010000001">
    <property type="protein sequence ID" value="MBE1457986.1"/>
    <property type="molecule type" value="Genomic_DNA"/>
</dbReference>
<dbReference type="InterPro" id="IPR000843">
    <property type="entry name" value="HTH_LacI"/>
</dbReference>
<keyword evidence="1" id="KW-0805">Transcription regulation</keyword>
<dbReference type="SMART" id="SM00354">
    <property type="entry name" value="HTH_LACI"/>
    <property type="match status" value="1"/>
</dbReference>
<dbReference type="CDD" id="cd01392">
    <property type="entry name" value="HTH_LacI"/>
    <property type="match status" value="1"/>
</dbReference>
<sequence>MAEKAGVSVATVSNFLNRPELVAPATRERVHGAVEALGYRPNQAARQLSNGYGTGVGLVLFDVRNPFLTGVARGAEDHLHTAGRTVVLCNTDVDPVKEERYLDLLLQQQAQGVLITPADLSRSWVDRVRSRGLRTVLFHNSTDFPDVCSVAVDDVAGGEMAATHLLARGHDRITCVTGPAHMRQSVDRLAGCRRAAALAGRPEEAVEVVEAGAFTLDQGRRAGERILASPHPSTAVFCANDLLALGVMQAATRAGRRVPDDLAVVGFDDIESAATAGVPLTSVHVDSHALGRAAARLLVEEVEDPGHTHRRLSFAPHLVERASS</sequence>
<organism evidence="5 6">
    <name type="scientific">Nocardiopsis terrae</name>
    <dbReference type="NCBI Taxonomy" id="372655"/>
    <lineage>
        <taxon>Bacteria</taxon>
        <taxon>Bacillati</taxon>
        <taxon>Actinomycetota</taxon>
        <taxon>Actinomycetes</taxon>
        <taxon>Streptosporangiales</taxon>
        <taxon>Nocardiopsidaceae</taxon>
        <taxon>Nocardiopsis</taxon>
    </lineage>
</organism>
<proteinExistence type="predicted"/>
<dbReference type="InterPro" id="IPR010982">
    <property type="entry name" value="Lambda_DNA-bd_dom_sf"/>
</dbReference>
<keyword evidence="6" id="KW-1185">Reference proteome</keyword>
<evidence type="ECO:0000259" key="4">
    <source>
        <dbReference type="PROSITE" id="PS50932"/>
    </source>
</evidence>
<protein>
    <submittedName>
        <fullName evidence="5">LacI family transcriptional regulator</fullName>
    </submittedName>
</protein>
<dbReference type="SUPFAM" id="SSF47413">
    <property type="entry name" value="lambda repressor-like DNA-binding domains"/>
    <property type="match status" value="1"/>
</dbReference>
<dbReference type="PANTHER" id="PTHR30146">
    <property type="entry name" value="LACI-RELATED TRANSCRIPTIONAL REPRESSOR"/>
    <property type="match status" value="1"/>
</dbReference>
<dbReference type="PANTHER" id="PTHR30146:SF109">
    <property type="entry name" value="HTH-TYPE TRANSCRIPTIONAL REGULATOR GALS"/>
    <property type="match status" value="1"/>
</dbReference>
<evidence type="ECO:0000256" key="3">
    <source>
        <dbReference type="ARBA" id="ARBA00023163"/>
    </source>
</evidence>
<name>A0ABR9HG24_9ACTN</name>
<evidence type="ECO:0000256" key="2">
    <source>
        <dbReference type="ARBA" id="ARBA00023125"/>
    </source>
</evidence>
<evidence type="ECO:0000313" key="6">
    <source>
        <dbReference type="Proteomes" id="UP000598217"/>
    </source>
</evidence>
<accession>A0ABR9HG24</accession>
<dbReference type="Gene3D" id="1.10.260.40">
    <property type="entry name" value="lambda repressor-like DNA-binding domains"/>
    <property type="match status" value="1"/>
</dbReference>
<dbReference type="PROSITE" id="PS50932">
    <property type="entry name" value="HTH_LACI_2"/>
    <property type="match status" value="1"/>
</dbReference>
<feature type="domain" description="HTH lacI-type" evidence="4">
    <location>
        <begin position="1"/>
        <end position="50"/>
    </location>
</feature>
<dbReference type="Pfam" id="PF00356">
    <property type="entry name" value="LacI"/>
    <property type="match status" value="1"/>
</dbReference>
<gene>
    <name evidence="5" type="ORF">H4W79_002200</name>
</gene>